<feature type="region of interest" description="Disordered" evidence="1">
    <location>
        <begin position="95"/>
        <end position="169"/>
    </location>
</feature>
<feature type="compositionally biased region" description="Basic and acidic residues" evidence="1">
    <location>
        <begin position="1"/>
        <end position="12"/>
    </location>
</feature>
<gene>
    <name evidence="2" type="ORF">PGLA1383_LOCUS43771</name>
</gene>
<evidence type="ECO:0000313" key="2">
    <source>
        <dbReference type="EMBL" id="CAE8626899.1"/>
    </source>
</evidence>
<protein>
    <submittedName>
        <fullName evidence="2">Uncharacterized protein</fullName>
    </submittedName>
</protein>
<proteinExistence type="predicted"/>
<sequence length="169" mass="17527">MAMGSRFDDDRPPTPTPDGFQDADACSRPADQRQAPVPVAAATLPLAARATDRPAGEPSRAVAAVPTQRPPPPPNDRDDLFYLEGVGWVDDFGRTVDEFGASSGGSNAESKRHASTNASAKSNSRSTPGPGGTLAFGRGQTTSVGVKAPNDKKVSAQDQQTAWDAIPGI</sequence>
<evidence type="ECO:0000313" key="3">
    <source>
        <dbReference type="Proteomes" id="UP000654075"/>
    </source>
</evidence>
<dbReference type="AlphaFoldDB" id="A0A813GUA2"/>
<organism evidence="2 3">
    <name type="scientific">Polarella glacialis</name>
    <name type="common">Dinoflagellate</name>
    <dbReference type="NCBI Taxonomy" id="89957"/>
    <lineage>
        <taxon>Eukaryota</taxon>
        <taxon>Sar</taxon>
        <taxon>Alveolata</taxon>
        <taxon>Dinophyceae</taxon>
        <taxon>Suessiales</taxon>
        <taxon>Suessiaceae</taxon>
        <taxon>Polarella</taxon>
    </lineage>
</organism>
<dbReference type="EMBL" id="CAJNNV010029070">
    <property type="protein sequence ID" value="CAE8626899.1"/>
    <property type="molecule type" value="Genomic_DNA"/>
</dbReference>
<feature type="compositionally biased region" description="Low complexity" evidence="1">
    <location>
        <begin position="35"/>
        <end position="49"/>
    </location>
</feature>
<dbReference type="Proteomes" id="UP000654075">
    <property type="component" value="Unassembled WGS sequence"/>
</dbReference>
<evidence type="ECO:0000256" key="1">
    <source>
        <dbReference type="SAM" id="MobiDB-lite"/>
    </source>
</evidence>
<accession>A0A813GUA2</accession>
<name>A0A813GUA2_POLGL</name>
<feature type="compositionally biased region" description="Polar residues" evidence="1">
    <location>
        <begin position="115"/>
        <end position="127"/>
    </location>
</feature>
<reference evidence="2" key="1">
    <citation type="submission" date="2021-02" db="EMBL/GenBank/DDBJ databases">
        <authorList>
            <person name="Dougan E. K."/>
            <person name="Rhodes N."/>
            <person name="Thang M."/>
            <person name="Chan C."/>
        </authorList>
    </citation>
    <scope>NUCLEOTIDE SEQUENCE</scope>
</reference>
<comment type="caution">
    <text evidence="2">The sequence shown here is derived from an EMBL/GenBank/DDBJ whole genome shotgun (WGS) entry which is preliminary data.</text>
</comment>
<feature type="region of interest" description="Disordered" evidence="1">
    <location>
        <begin position="1"/>
        <end position="79"/>
    </location>
</feature>
<keyword evidence="3" id="KW-1185">Reference proteome</keyword>